<dbReference type="EMBL" id="BKCJ010409795">
    <property type="protein sequence ID" value="GFA35475.1"/>
    <property type="molecule type" value="Genomic_DNA"/>
</dbReference>
<feature type="domain" description="Retrovirus-related Pol polyprotein from transposon TNT 1-94-like beta-barrel" evidence="1">
    <location>
        <begin position="366"/>
        <end position="399"/>
    </location>
</feature>
<dbReference type="Pfam" id="PF22936">
    <property type="entry name" value="Pol_BBD"/>
    <property type="match status" value="1"/>
</dbReference>
<sequence>MSVGQECQDIRSNPLEDRDLDIGGDSIKGEQLIDTYLRYLQVINDLKKCGYKKDNYLNDALGYKKKAVVITSDPLALVTEKTNVSKRKEKVVVSSDSEGSDCKKAKVKDYNYYKTKMLLAKKDSDEQVLLVEDQAWMESKSNESSLSTEETIAENDDDQEIFHDAIESASENFIENHIDSQKDYDKSEDDHNDSEEHLIDKNLNASYLNEKINFKDDYFQEIINPDFEKIDSLCKQTSSLKPYVPNVILKKIIIDWKMKFGVIWKKKGSSNTSNGDLSSVRLSKLNKNVKRYSRKDLLSCNDSHIEETSSAYVCNDAMNVSCSPRMCDLLDDNNFFIFDDESVRISPVSKIPFRKKSHDSINICIWIIDSGCSKHMTGNRALLANFVEKFLRTVRFGNNILR</sequence>
<comment type="caution">
    <text evidence="2">The sequence shown here is derived from an EMBL/GenBank/DDBJ whole genome shotgun (WGS) entry which is preliminary data.</text>
</comment>
<reference evidence="2" key="1">
    <citation type="journal article" date="2019" name="Sci. Rep.">
        <title>Draft genome of Tanacetum cinerariifolium, the natural source of mosquito coil.</title>
        <authorList>
            <person name="Yamashiro T."/>
            <person name="Shiraishi A."/>
            <person name="Satake H."/>
            <person name="Nakayama K."/>
        </authorList>
    </citation>
    <scope>NUCLEOTIDE SEQUENCE</scope>
</reference>
<gene>
    <name evidence="2" type="ORF">Tci_607447</name>
</gene>
<organism evidence="2">
    <name type="scientific">Tanacetum cinerariifolium</name>
    <name type="common">Dalmatian daisy</name>
    <name type="synonym">Chrysanthemum cinerariifolium</name>
    <dbReference type="NCBI Taxonomy" id="118510"/>
    <lineage>
        <taxon>Eukaryota</taxon>
        <taxon>Viridiplantae</taxon>
        <taxon>Streptophyta</taxon>
        <taxon>Embryophyta</taxon>
        <taxon>Tracheophyta</taxon>
        <taxon>Spermatophyta</taxon>
        <taxon>Magnoliopsida</taxon>
        <taxon>eudicotyledons</taxon>
        <taxon>Gunneridae</taxon>
        <taxon>Pentapetalae</taxon>
        <taxon>asterids</taxon>
        <taxon>campanulids</taxon>
        <taxon>Asterales</taxon>
        <taxon>Asteraceae</taxon>
        <taxon>Asteroideae</taxon>
        <taxon>Anthemideae</taxon>
        <taxon>Anthemidinae</taxon>
        <taxon>Tanacetum</taxon>
    </lineage>
</organism>
<evidence type="ECO:0000313" key="2">
    <source>
        <dbReference type="EMBL" id="GFA35475.1"/>
    </source>
</evidence>
<dbReference type="AlphaFoldDB" id="A0A699JHT7"/>
<evidence type="ECO:0000259" key="1">
    <source>
        <dbReference type="Pfam" id="PF22936"/>
    </source>
</evidence>
<protein>
    <submittedName>
        <fullName evidence="2">Integrase, catalytic region, zinc finger, CCHC-type, peptidase aspartic, catalytic</fullName>
    </submittedName>
</protein>
<dbReference type="InterPro" id="IPR054722">
    <property type="entry name" value="PolX-like_BBD"/>
</dbReference>
<accession>A0A699JHT7</accession>
<proteinExistence type="predicted"/>
<name>A0A699JHT7_TANCI</name>